<dbReference type="Proteomes" id="UP001500920">
    <property type="component" value="Unassembled WGS sequence"/>
</dbReference>
<reference evidence="2" key="1">
    <citation type="journal article" date="2019" name="Int. J. Syst. Evol. Microbiol.">
        <title>The Global Catalogue of Microorganisms (GCM) 10K type strain sequencing project: providing services to taxonomists for standard genome sequencing and annotation.</title>
        <authorList>
            <consortium name="The Broad Institute Genomics Platform"/>
            <consortium name="The Broad Institute Genome Sequencing Center for Infectious Disease"/>
            <person name="Wu L."/>
            <person name="Ma J."/>
        </authorList>
    </citation>
    <scope>NUCLEOTIDE SEQUENCE [LARGE SCALE GENOMIC DNA]</scope>
    <source>
        <strain evidence="2">JCM 16981</strain>
    </source>
</reference>
<accession>A0ABP7EU41</accession>
<evidence type="ECO:0000313" key="1">
    <source>
        <dbReference type="EMBL" id="GAA3724977.1"/>
    </source>
</evidence>
<proteinExistence type="predicted"/>
<comment type="caution">
    <text evidence="1">The sequence shown here is derived from an EMBL/GenBank/DDBJ whole genome shotgun (WGS) entry which is preliminary data.</text>
</comment>
<sequence length="44" mass="5082">MEMTVHCSRVDMNFAEILPVPFADDIMDGTIYIYEVSIRIKFGI</sequence>
<keyword evidence="2" id="KW-1185">Reference proteome</keyword>
<protein>
    <submittedName>
        <fullName evidence="1">Uncharacterized protein</fullName>
    </submittedName>
</protein>
<name>A0ABP7EU41_9STAP</name>
<evidence type="ECO:0000313" key="2">
    <source>
        <dbReference type="Proteomes" id="UP001500920"/>
    </source>
</evidence>
<gene>
    <name evidence="1" type="ORF">GCM10022378_13680</name>
</gene>
<dbReference type="EMBL" id="BAABCK010000022">
    <property type="protein sequence ID" value="GAA3724977.1"/>
    <property type="molecule type" value="Genomic_DNA"/>
</dbReference>
<organism evidence="1 2">
    <name type="scientific">Salinicoccus jeotgali</name>
    <dbReference type="NCBI Taxonomy" id="381634"/>
    <lineage>
        <taxon>Bacteria</taxon>
        <taxon>Bacillati</taxon>
        <taxon>Bacillota</taxon>
        <taxon>Bacilli</taxon>
        <taxon>Bacillales</taxon>
        <taxon>Staphylococcaceae</taxon>
        <taxon>Salinicoccus</taxon>
    </lineage>
</organism>